<comment type="subcellular location">
    <subcellularLocation>
        <location evidence="1">Membrane</location>
        <topology evidence="1">Multi-pass membrane protein</topology>
    </subcellularLocation>
</comment>
<reference evidence="9" key="1">
    <citation type="submission" date="2022-01" db="EMBL/GenBank/DDBJ databases">
        <authorList>
            <person name="King R."/>
        </authorList>
    </citation>
    <scope>NUCLEOTIDE SEQUENCE</scope>
</reference>
<dbReference type="GO" id="GO:0006937">
    <property type="term" value="P:regulation of muscle contraction"/>
    <property type="evidence" value="ECO:0007669"/>
    <property type="project" value="TreeGrafter"/>
</dbReference>
<feature type="transmembrane region" description="Helical" evidence="8">
    <location>
        <begin position="169"/>
        <end position="189"/>
    </location>
</feature>
<evidence type="ECO:0000256" key="4">
    <source>
        <dbReference type="ARBA" id="ARBA00022989"/>
    </source>
</evidence>
<name>A0A9P0EEN7_NEZVI</name>
<gene>
    <name evidence="9" type="ORF">NEZAVI_LOCUS5427</name>
</gene>
<dbReference type="FunFam" id="1.20.1250.20:FF:000290">
    <property type="entry name" value="Unc-93 homolog A"/>
    <property type="match status" value="1"/>
</dbReference>
<dbReference type="PANTHER" id="PTHR19444">
    <property type="entry name" value="UNC-93 RELATED"/>
    <property type="match status" value="1"/>
</dbReference>
<dbReference type="GO" id="GO:0043266">
    <property type="term" value="P:regulation of potassium ion transport"/>
    <property type="evidence" value="ECO:0007669"/>
    <property type="project" value="TreeGrafter"/>
</dbReference>
<proteinExistence type="inferred from homology"/>
<dbReference type="InterPro" id="IPR011701">
    <property type="entry name" value="MFS"/>
</dbReference>
<dbReference type="GO" id="GO:0005886">
    <property type="term" value="C:plasma membrane"/>
    <property type="evidence" value="ECO:0007669"/>
    <property type="project" value="TreeGrafter"/>
</dbReference>
<dbReference type="PANTHER" id="PTHR19444:SF13">
    <property type="entry name" value="PROTEIN UNC-93 HOMOLOG A"/>
    <property type="match status" value="1"/>
</dbReference>
<evidence type="ECO:0000313" key="9">
    <source>
        <dbReference type="EMBL" id="CAH1395095.1"/>
    </source>
</evidence>
<comment type="similarity">
    <text evidence="2">Belongs to the unc-93 family.</text>
</comment>
<dbReference type="GO" id="GO:0022857">
    <property type="term" value="F:transmembrane transporter activity"/>
    <property type="evidence" value="ECO:0007669"/>
    <property type="project" value="InterPro"/>
</dbReference>
<sequence length="329" mass="36936">MDVDRGSESHSRTVCSIPQSEPCKRQLDEAEKLSPIYRCYTYDIATFSSNCPLGHIWQWAMSEEHGCPRIEGRPKEEFQIRISSFPAARKGSQTKALDVVQGHSSTLWISTTSGYSAYPTFNNIPINLPAYVSCALGIPSVGYVMICFGVVNAICSLIFGTLMKYIGRFPIMALGAVVHAALVIILLHWRPHPDNRLIFFGMSGMWGVGDAVWQTQVNGLYGTLFRRNKEAAFSNYRLWESAGFVIAYAYSTHLCARMKLYVMLSVLIIGVAGYCVVEILHKRKKLRMKKAEEEAKKQQQSAQPRGPPPVEETDDEKDDIDDEMIVTHL</sequence>
<evidence type="ECO:0008006" key="11">
    <source>
        <dbReference type="Google" id="ProtNLM"/>
    </source>
</evidence>
<feature type="transmembrane region" description="Helical" evidence="8">
    <location>
        <begin position="260"/>
        <end position="280"/>
    </location>
</feature>
<feature type="transmembrane region" description="Helical" evidence="8">
    <location>
        <begin position="141"/>
        <end position="162"/>
    </location>
</feature>
<dbReference type="Pfam" id="PF07690">
    <property type="entry name" value="MFS_1"/>
    <property type="match status" value="1"/>
</dbReference>
<keyword evidence="6" id="KW-0325">Glycoprotein</keyword>
<evidence type="ECO:0000313" key="10">
    <source>
        <dbReference type="Proteomes" id="UP001152798"/>
    </source>
</evidence>
<dbReference type="InterPro" id="IPR036259">
    <property type="entry name" value="MFS_trans_sf"/>
</dbReference>
<dbReference type="OrthoDB" id="78663at2759"/>
<keyword evidence="5 8" id="KW-0472">Membrane</keyword>
<protein>
    <recommendedName>
        <fullName evidence="11">UNC93-like protein</fullName>
    </recommendedName>
</protein>
<organism evidence="9 10">
    <name type="scientific">Nezara viridula</name>
    <name type="common">Southern green stink bug</name>
    <name type="synonym">Cimex viridulus</name>
    <dbReference type="NCBI Taxonomy" id="85310"/>
    <lineage>
        <taxon>Eukaryota</taxon>
        <taxon>Metazoa</taxon>
        <taxon>Ecdysozoa</taxon>
        <taxon>Arthropoda</taxon>
        <taxon>Hexapoda</taxon>
        <taxon>Insecta</taxon>
        <taxon>Pterygota</taxon>
        <taxon>Neoptera</taxon>
        <taxon>Paraneoptera</taxon>
        <taxon>Hemiptera</taxon>
        <taxon>Heteroptera</taxon>
        <taxon>Panheteroptera</taxon>
        <taxon>Pentatomomorpha</taxon>
        <taxon>Pentatomoidea</taxon>
        <taxon>Pentatomidae</taxon>
        <taxon>Pentatominae</taxon>
        <taxon>Nezara</taxon>
    </lineage>
</organism>
<evidence type="ECO:0000256" key="5">
    <source>
        <dbReference type="ARBA" id="ARBA00023136"/>
    </source>
</evidence>
<dbReference type="GO" id="GO:0015459">
    <property type="term" value="F:potassium channel regulator activity"/>
    <property type="evidence" value="ECO:0007669"/>
    <property type="project" value="TreeGrafter"/>
</dbReference>
<evidence type="ECO:0000256" key="6">
    <source>
        <dbReference type="ARBA" id="ARBA00023180"/>
    </source>
</evidence>
<feature type="compositionally biased region" description="Acidic residues" evidence="7">
    <location>
        <begin position="311"/>
        <end position="321"/>
    </location>
</feature>
<evidence type="ECO:0000256" key="1">
    <source>
        <dbReference type="ARBA" id="ARBA00004141"/>
    </source>
</evidence>
<dbReference type="AlphaFoldDB" id="A0A9P0EEN7"/>
<dbReference type="EMBL" id="OV725079">
    <property type="protein sequence ID" value="CAH1395095.1"/>
    <property type="molecule type" value="Genomic_DNA"/>
</dbReference>
<dbReference type="Proteomes" id="UP001152798">
    <property type="component" value="Chromosome 3"/>
</dbReference>
<dbReference type="InterPro" id="IPR051951">
    <property type="entry name" value="UNC-93_regulatory"/>
</dbReference>
<evidence type="ECO:0000256" key="3">
    <source>
        <dbReference type="ARBA" id="ARBA00022692"/>
    </source>
</evidence>
<accession>A0A9P0EEN7</accession>
<dbReference type="Gene3D" id="1.20.1250.20">
    <property type="entry name" value="MFS general substrate transporter like domains"/>
    <property type="match status" value="1"/>
</dbReference>
<dbReference type="SUPFAM" id="SSF103473">
    <property type="entry name" value="MFS general substrate transporter"/>
    <property type="match status" value="1"/>
</dbReference>
<evidence type="ECO:0000256" key="8">
    <source>
        <dbReference type="SAM" id="Phobius"/>
    </source>
</evidence>
<evidence type="ECO:0000256" key="7">
    <source>
        <dbReference type="SAM" id="MobiDB-lite"/>
    </source>
</evidence>
<keyword evidence="3 8" id="KW-0812">Transmembrane</keyword>
<dbReference type="GO" id="GO:0055120">
    <property type="term" value="C:striated muscle dense body"/>
    <property type="evidence" value="ECO:0007669"/>
    <property type="project" value="TreeGrafter"/>
</dbReference>
<keyword evidence="4 8" id="KW-1133">Transmembrane helix</keyword>
<evidence type="ECO:0000256" key="2">
    <source>
        <dbReference type="ARBA" id="ARBA00009172"/>
    </source>
</evidence>
<keyword evidence="10" id="KW-1185">Reference proteome</keyword>
<feature type="region of interest" description="Disordered" evidence="7">
    <location>
        <begin position="290"/>
        <end position="321"/>
    </location>
</feature>